<dbReference type="PANTHER" id="PTHR22812">
    <property type="entry name" value="CHROMOBOX PROTEIN"/>
    <property type="match status" value="1"/>
</dbReference>
<dbReference type="PROSITE" id="PS50013">
    <property type="entry name" value="CHROMO_2"/>
    <property type="match status" value="1"/>
</dbReference>
<evidence type="ECO:0000256" key="3">
    <source>
        <dbReference type="SAM" id="MobiDB-lite"/>
    </source>
</evidence>
<evidence type="ECO:0000256" key="1">
    <source>
        <dbReference type="ARBA" id="ARBA00004123"/>
    </source>
</evidence>
<reference evidence="5" key="1">
    <citation type="submission" date="2024-01" db="EMBL/GenBank/DDBJ databases">
        <authorList>
            <person name="Webb A."/>
        </authorList>
    </citation>
    <scope>NUCLEOTIDE SEQUENCE</scope>
    <source>
        <strain evidence="5">Pm1</strain>
    </source>
</reference>
<dbReference type="SMART" id="SM00298">
    <property type="entry name" value="CHROMO"/>
    <property type="match status" value="1"/>
</dbReference>
<dbReference type="Proteomes" id="UP001162060">
    <property type="component" value="Unassembled WGS sequence"/>
</dbReference>
<accession>A0AAV1UR93</accession>
<sequence>MPRLHDELPTDIERIVDRKLIKQRVHYYVVWKGFGEENNTWESRLDLIADGYTDAIKSYEEQRKNEAETLTPRGRSPGRPSSKSPRTKSRSPGRGVGRPRTRRSRSRSVSVSRKLPMISKDDAEQQSSSSFSSTTTRQRKKSPSDTVETVAATETPGRQSARKKQQTTTETSEFVSRLEVHKSGDPMMLDEEDDSVLLRSTIAALHSIAPSTRLGIGKGRAREVSGAVVRGGRRIENAVHEALSTRK</sequence>
<dbReference type="InterPro" id="IPR000953">
    <property type="entry name" value="Chromo/chromo_shadow_dom"/>
</dbReference>
<dbReference type="Pfam" id="PF00385">
    <property type="entry name" value="Chromo"/>
    <property type="match status" value="1"/>
</dbReference>
<organism evidence="5 6">
    <name type="scientific">Peronospora matthiolae</name>
    <dbReference type="NCBI Taxonomy" id="2874970"/>
    <lineage>
        <taxon>Eukaryota</taxon>
        <taxon>Sar</taxon>
        <taxon>Stramenopiles</taxon>
        <taxon>Oomycota</taxon>
        <taxon>Peronosporomycetes</taxon>
        <taxon>Peronosporales</taxon>
        <taxon>Peronosporaceae</taxon>
        <taxon>Peronospora</taxon>
    </lineage>
</organism>
<dbReference type="AlphaFoldDB" id="A0AAV1UR93"/>
<comment type="subcellular location">
    <subcellularLocation>
        <location evidence="1">Nucleus</location>
    </subcellularLocation>
</comment>
<gene>
    <name evidence="5" type="ORF">PM001_LOCUS21060</name>
</gene>
<protein>
    <recommendedName>
        <fullName evidence="4">Chromo domain-containing protein</fullName>
    </recommendedName>
</protein>
<dbReference type="EMBL" id="CAKLBY020000223">
    <property type="protein sequence ID" value="CAK7935910.1"/>
    <property type="molecule type" value="Genomic_DNA"/>
</dbReference>
<evidence type="ECO:0000256" key="2">
    <source>
        <dbReference type="ARBA" id="ARBA00023242"/>
    </source>
</evidence>
<dbReference type="CDD" id="cd00024">
    <property type="entry name" value="CD_CSD"/>
    <property type="match status" value="1"/>
</dbReference>
<feature type="domain" description="Chromo" evidence="4">
    <location>
        <begin position="10"/>
        <end position="71"/>
    </location>
</feature>
<dbReference type="GO" id="GO:0005634">
    <property type="term" value="C:nucleus"/>
    <property type="evidence" value="ECO:0007669"/>
    <property type="project" value="UniProtKB-SubCell"/>
</dbReference>
<feature type="compositionally biased region" description="Low complexity" evidence="3">
    <location>
        <begin position="71"/>
        <end position="84"/>
    </location>
</feature>
<feature type="region of interest" description="Disordered" evidence="3">
    <location>
        <begin position="62"/>
        <end position="173"/>
    </location>
</feature>
<proteinExistence type="predicted"/>
<feature type="compositionally biased region" description="Basic residues" evidence="3">
    <location>
        <begin position="85"/>
        <end position="106"/>
    </location>
</feature>
<name>A0AAV1UR93_9STRA</name>
<dbReference type="Gene3D" id="2.40.50.40">
    <property type="match status" value="1"/>
</dbReference>
<comment type="caution">
    <text evidence="5">The sequence shown here is derived from an EMBL/GenBank/DDBJ whole genome shotgun (WGS) entry which is preliminary data.</text>
</comment>
<evidence type="ECO:0000313" key="5">
    <source>
        <dbReference type="EMBL" id="CAK7935910.1"/>
    </source>
</evidence>
<evidence type="ECO:0000313" key="6">
    <source>
        <dbReference type="Proteomes" id="UP001162060"/>
    </source>
</evidence>
<dbReference type="InterPro" id="IPR023780">
    <property type="entry name" value="Chromo_domain"/>
</dbReference>
<feature type="compositionally biased region" description="Low complexity" evidence="3">
    <location>
        <begin position="125"/>
        <end position="136"/>
    </location>
</feature>
<keyword evidence="2" id="KW-0539">Nucleus</keyword>
<dbReference type="InterPro" id="IPR016197">
    <property type="entry name" value="Chromo-like_dom_sf"/>
</dbReference>
<dbReference type="SUPFAM" id="SSF54160">
    <property type="entry name" value="Chromo domain-like"/>
    <property type="match status" value="1"/>
</dbReference>
<dbReference type="InterPro" id="IPR051219">
    <property type="entry name" value="Heterochromatin_chromo-domain"/>
</dbReference>
<evidence type="ECO:0000259" key="4">
    <source>
        <dbReference type="PROSITE" id="PS50013"/>
    </source>
</evidence>